<evidence type="ECO:0000256" key="6">
    <source>
        <dbReference type="ARBA" id="ARBA00022801"/>
    </source>
</evidence>
<reference evidence="14 15" key="1">
    <citation type="submission" date="2019-09" db="EMBL/GenBank/DDBJ databases">
        <title>Mumia zhuanghuii sp. nov. isolated from the intestinal contents of plateau pika (Ochotona curzoniae) in the Qinghai-Tibet plateau of China.</title>
        <authorList>
            <person name="Tian Z."/>
        </authorList>
    </citation>
    <scope>NUCLEOTIDE SEQUENCE [LARGE SCALE GENOMIC DNA]</scope>
    <source>
        <strain evidence="15">350</strain>
    </source>
</reference>
<dbReference type="GO" id="GO:0003924">
    <property type="term" value="F:GTPase activity"/>
    <property type="evidence" value="ECO:0007669"/>
    <property type="project" value="UniProtKB-UniRule"/>
</dbReference>
<comment type="caution">
    <text evidence="14">The sequence shown here is derived from an EMBL/GenBank/DDBJ whole genome shotgun (WGS) entry which is preliminary data.</text>
</comment>
<dbReference type="InterPro" id="IPR010914">
    <property type="entry name" value="RsgA_GTPase_dom"/>
</dbReference>
<evidence type="ECO:0000256" key="10">
    <source>
        <dbReference type="HAMAP-Rule" id="MF_01820"/>
    </source>
</evidence>
<dbReference type="OrthoDB" id="9809485at2"/>
<dbReference type="InterPro" id="IPR027417">
    <property type="entry name" value="P-loop_NTPase"/>
</dbReference>
<evidence type="ECO:0000256" key="9">
    <source>
        <dbReference type="ARBA" id="ARBA00023134"/>
    </source>
</evidence>
<evidence type="ECO:0000256" key="1">
    <source>
        <dbReference type="ARBA" id="ARBA00022490"/>
    </source>
</evidence>
<dbReference type="EC" id="3.6.1.-" evidence="10"/>
<feature type="region of interest" description="Disordered" evidence="11">
    <location>
        <begin position="62"/>
        <end position="99"/>
    </location>
</feature>
<feature type="binding site" evidence="10">
    <location>
        <position position="358"/>
    </location>
    <ligand>
        <name>Zn(2+)</name>
        <dbReference type="ChEBI" id="CHEBI:29105"/>
    </ligand>
</feature>
<keyword evidence="3 10" id="KW-0479">Metal-binding</keyword>
<protein>
    <recommendedName>
        <fullName evidence="10">Small ribosomal subunit biogenesis GTPase RsgA</fullName>
        <ecNumber evidence="10">3.6.1.-</ecNumber>
    </recommendedName>
</protein>
<dbReference type="SUPFAM" id="SSF52540">
    <property type="entry name" value="P-loop containing nucleoside triphosphate hydrolases"/>
    <property type="match status" value="1"/>
</dbReference>
<dbReference type="EMBL" id="VDFQ02000002">
    <property type="protein sequence ID" value="KAA1423341.1"/>
    <property type="molecule type" value="Genomic_DNA"/>
</dbReference>
<evidence type="ECO:0000256" key="8">
    <source>
        <dbReference type="ARBA" id="ARBA00022884"/>
    </source>
</evidence>
<evidence type="ECO:0000313" key="14">
    <source>
        <dbReference type="EMBL" id="KAA1423341.1"/>
    </source>
</evidence>
<keyword evidence="5 10" id="KW-0547">Nucleotide-binding</keyword>
<dbReference type="Gene3D" id="1.10.40.50">
    <property type="entry name" value="Probable gtpase engc, domain 3"/>
    <property type="match status" value="1"/>
</dbReference>
<evidence type="ECO:0000259" key="12">
    <source>
        <dbReference type="PROSITE" id="PS50936"/>
    </source>
</evidence>
<dbReference type="PROSITE" id="PS50936">
    <property type="entry name" value="ENGC_GTPASE"/>
    <property type="match status" value="1"/>
</dbReference>
<comment type="cofactor">
    <cofactor evidence="10">
        <name>Zn(2+)</name>
        <dbReference type="ChEBI" id="CHEBI:29105"/>
    </cofactor>
    <text evidence="10">Binds 1 zinc ion per subunit.</text>
</comment>
<evidence type="ECO:0000256" key="11">
    <source>
        <dbReference type="SAM" id="MobiDB-lite"/>
    </source>
</evidence>
<feature type="binding site" evidence="10">
    <location>
        <begin position="274"/>
        <end position="282"/>
    </location>
    <ligand>
        <name>GTP</name>
        <dbReference type="ChEBI" id="CHEBI:37565"/>
    </ligand>
</feature>
<dbReference type="CDD" id="cd01854">
    <property type="entry name" value="YjeQ_EngC"/>
    <property type="match status" value="1"/>
</dbReference>
<evidence type="ECO:0000256" key="7">
    <source>
        <dbReference type="ARBA" id="ARBA00022833"/>
    </source>
</evidence>
<dbReference type="NCBIfam" id="TIGR00157">
    <property type="entry name" value="ribosome small subunit-dependent GTPase A"/>
    <property type="match status" value="1"/>
</dbReference>
<dbReference type="HAMAP" id="MF_01820">
    <property type="entry name" value="GTPase_RsgA"/>
    <property type="match status" value="1"/>
</dbReference>
<dbReference type="InterPro" id="IPR030378">
    <property type="entry name" value="G_CP_dom"/>
</dbReference>
<dbReference type="GO" id="GO:0019843">
    <property type="term" value="F:rRNA binding"/>
    <property type="evidence" value="ECO:0007669"/>
    <property type="project" value="UniProtKB-KW"/>
</dbReference>
<dbReference type="InterPro" id="IPR004881">
    <property type="entry name" value="Ribosome_biogen_GTPase_RsgA"/>
</dbReference>
<dbReference type="PANTHER" id="PTHR32120">
    <property type="entry name" value="SMALL RIBOSOMAL SUBUNIT BIOGENESIS GTPASE RSGA"/>
    <property type="match status" value="1"/>
</dbReference>
<dbReference type="GO" id="GO:0005525">
    <property type="term" value="F:GTP binding"/>
    <property type="evidence" value="ECO:0007669"/>
    <property type="project" value="UniProtKB-UniRule"/>
</dbReference>
<gene>
    <name evidence="10 14" type="primary">rsgA</name>
    <name evidence="14" type="ORF">FE697_006920</name>
</gene>
<name>A0A5Q6RZ24_9ACTN</name>
<feature type="domain" description="CP-type G" evidence="13">
    <location>
        <begin position="175"/>
        <end position="331"/>
    </location>
</feature>
<comment type="similarity">
    <text evidence="10">Belongs to the TRAFAC class YlqF/YawG GTPase family. RsgA subfamily.</text>
</comment>
<accession>A0A5Q6RZ24</accession>
<evidence type="ECO:0000256" key="5">
    <source>
        <dbReference type="ARBA" id="ARBA00022741"/>
    </source>
</evidence>
<keyword evidence="8 10" id="KW-0694">RNA-binding</keyword>
<feature type="compositionally biased region" description="Pro residues" evidence="11">
    <location>
        <begin position="75"/>
        <end position="87"/>
    </location>
</feature>
<evidence type="ECO:0000259" key="13">
    <source>
        <dbReference type="PROSITE" id="PS51721"/>
    </source>
</evidence>
<evidence type="ECO:0000313" key="15">
    <source>
        <dbReference type="Proteomes" id="UP000307768"/>
    </source>
</evidence>
<feature type="binding site" evidence="10">
    <location>
        <position position="360"/>
    </location>
    <ligand>
        <name>Zn(2+)</name>
        <dbReference type="ChEBI" id="CHEBI:29105"/>
    </ligand>
</feature>
<organism evidence="14 15">
    <name type="scientific">Mumia zhuanghuii</name>
    <dbReference type="NCBI Taxonomy" id="2585211"/>
    <lineage>
        <taxon>Bacteria</taxon>
        <taxon>Bacillati</taxon>
        <taxon>Actinomycetota</taxon>
        <taxon>Actinomycetes</taxon>
        <taxon>Propionibacteriales</taxon>
        <taxon>Nocardioidaceae</taxon>
        <taxon>Mumia</taxon>
    </lineage>
</organism>
<feature type="binding site" evidence="10">
    <location>
        <position position="366"/>
    </location>
    <ligand>
        <name>Zn(2+)</name>
        <dbReference type="ChEBI" id="CHEBI:29105"/>
    </ligand>
</feature>
<comment type="function">
    <text evidence="10">One of several proteins that assist in the late maturation steps of the functional core of the 30S ribosomal subunit. Helps release RbfA from mature subunits. May play a role in the assembly of ribosomal proteins into the subunit. Circularly permuted GTPase that catalyzes slow GTP hydrolysis, GTPase activity is stimulated by the 30S ribosomal subunit.</text>
</comment>
<dbReference type="PANTHER" id="PTHR32120:SF10">
    <property type="entry name" value="SMALL RIBOSOMAL SUBUNIT BIOGENESIS GTPASE RSGA"/>
    <property type="match status" value="1"/>
</dbReference>
<feature type="domain" description="EngC GTPase" evidence="12">
    <location>
        <begin position="184"/>
        <end position="329"/>
    </location>
</feature>
<evidence type="ECO:0000256" key="2">
    <source>
        <dbReference type="ARBA" id="ARBA00022517"/>
    </source>
</evidence>
<dbReference type="Gene3D" id="3.40.50.300">
    <property type="entry name" value="P-loop containing nucleotide triphosphate hydrolases"/>
    <property type="match status" value="1"/>
</dbReference>
<evidence type="ECO:0000256" key="4">
    <source>
        <dbReference type="ARBA" id="ARBA00022730"/>
    </source>
</evidence>
<dbReference type="Proteomes" id="UP000307768">
    <property type="component" value="Unassembled WGS sequence"/>
</dbReference>
<feature type="binding site" evidence="10">
    <location>
        <begin position="223"/>
        <end position="226"/>
    </location>
    <ligand>
        <name>GTP</name>
        <dbReference type="ChEBI" id="CHEBI:37565"/>
    </ligand>
</feature>
<comment type="subunit">
    <text evidence="10">Monomer. Associates with 30S ribosomal subunit, binds 16S rRNA.</text>
</comment>
<keyword evidence="9 10" id="KW-0342">GTP-binding</keyword>
<keyword evidence="7 10" id="KW-0862">Zinc</keyword>
<dbReference type="Pfam" id="PF03193">
    <property type="entry name" value="RsgA_GTPase"/>
    <property type="match status" value="1"/>
</dbReference>
<dbReference type="GO" id="GO:0005737">
    <property type="term" value="C:cytoplasm"/>
    <property type="evidence" value="ECO:0007669"/>
    <property type="project" value="UniProtKB-SubCell"/>
</dbReference>
<feature type="binding site" evidence="10">
    <location>
        <position position="353"/>
    </location>
    <ligand>
        <name>Zn(2+)</name>
        <dbReference type="ChEBI" id="CHEBI:29105"/>
    </ligand>
</feature>
<evidence type="ECO:0000256" key="3">
    <source>
        <dbReference type="ARBA" id="ARBA00022723"/>
    </source>
</evidence>
<sequence>MLARLGRAGEPSDRHQRLEDHVGVLAGERPHGTDERGVGAHGVVPHEGCGLVVRSALQRVHGTRVSGRSLGRDAVPPPSKSVAPGPPRTYGRRVESSNGQADAWTGRVVRGDRGSVRVVDAEGGVTTARVAVPVSDPLDAPCVGDWVVLVRTGDDVAVTDVAPRRTLLERAEPGGSSRHQPLAANVDVVAVVVGLDQMPSLEKVERLLVVAWSSGAAVHVVLTKADVAPDADDVAHDITTQLGAETIVCSARTGVGVAEVAALASTGGTLALVGSSGAGKSSLVNALVGDEVVATSAIRSDGRGRHTTVRRELVALPGGGWIVDTPGLRGVGVTDSAGLSHAFADVEELARSCRFGDCTHQVEPGCAVRGALDGGTLTLRRYESWRALQREAEWLERRTDARLAAEQNRQVRRTTREQRRFRRARGH</sequence>
<keyword evidence="6 10" id="KW-0378">Hydrolase</keyword>
<dbReference type="AlphaFoldDB" id="A0A5Q6RZ24"/>
<feature type="region of interest" description="Disordered" evidence="11">
    <location>
        <begin position="406"/>
        <end position="427"/>
    </location>
</feature>
<keyword evidence="2 10" id="KW-0690">Ribosome biogenesis</keyword>
<comment type="subcellular location">
    <subcellularLocation>
        <location evidence="10">Cytoplasm</location>
    </subcellularLocation>
</comment>
<dbReference type="GO" id="GO:0046872">
    <property type="term" value="F:metal ion binding"/>
    <property type="evidence" value="ECO:0007669"/>
    <property type="project" value="UniProtKB-KW"/>
</dbReference>
<dbReference type="GO" id="GO:0042274">
    <property type="term" value="P:ribosomal small subunit biogenesis"/>
    <property type="evidence" value="ECO:0007669"/>
    <property type="project" value="UniProtKB-UniRule"/>
</dbReference>
<proteinExistence type="inferred from homology"/>
<keyword evidence="4 10" id="KW-0699">rRNA-binding</keyword>
<dbReference type="PROSITE" id="PS51721">
    <property type="entry name" value="G_CP"/>
    <property type="match status" value="1"/>
</dbReference>
<keyword evidence="1 10" id="KW-0963">Cytoplasm</keyword>